<sequence>MTQTNKKRKWEEFFMGNAFLAAKRSKNPKTQLGACIISEENYTVGVGYNNMTKGMEYLEGSNINDSNLYECHAVLNAILNKNKAELNNCKIYVNSFPCNKCIKSILQSGINEIVYAKDGTGINPVSKKMLDEANIKYRHWHSMSEDNKIVLSCRKMDL</sequence>
<accession>A0ABM1NEJ9</accession>
<dbReference type="InterPro" id="IPR015517">
    <property type="entry name" value="dCMP_deaminase-rel"/>
</dbReference>
<evidence type="ECO:0000259" key="5">
    <source>
        <dbReference type="PROSITE" id="PS51747"/>
    </source>
</evidence>
<dbReference type="InterPro" id="IPR002125">
    <property type="entry name" value="CMP_dCMP_dom"/>
</dbReference>
<reference evidence="7" key="1">
    <citation type="submission" date="2025-08" db="UniProtKB">
        <authorList>
            <consortium name="RefSeq"/>
        </authorList>
    </citation>
    <scope>IDENTIFICATION</scope>
    <source>
        <tissue evidence="7">Whole Larva</tissue>
    </source>
</reference>
<dbReference type="RefSeq" id="XP_017785249.1">
    <property type="nucleotide sequence ID" value="XM_017929760.1"/>
</dbReference>
<dbReference type="PANTHER" id="PTHR11086:SF18">
    <property type="entry name" value="DEOXYCYTIDYLATE DEAMINASE"/>
    <property type="match status" value="1"/>
</dbReference>
<dbReference type="EC" id="3.5.4.12" evidence="3"/>
<evidence type="ECO:0000256" key="1">
    <source>
        <dbReference type="ARBA" id="ARBA00022727"/>
    </source>
</evidence>
<evidence type="ECO:0000313" key="7">
    <source>
        <dbReference type="RefSeq" id="XP_017785249.1"/>
    </source>
</evidence>
<dbReference type="Pfam" id="PF00383">
    <property type="entry name" value="dCMP_cyt_deam_1"/>
    <property type="match status" value="1"/>
</dbReference>
<dbReference type="Gene3D" id="3.40.140.10">
    <property type="entry name" value="Cytidine Deaminase, domain 2"/>
    <property type="match status" value="1"/>
</dbReference>
<dbReference type="PIRSF" id="PIRSF006019">
    <property type="entry name" value="dCMP_deaminase"/>
    <property type="match status" value="1"/>
</dbReference>
<protein>
    <recommendedName>
        <fullName evidence="4">dCMP deaminase</fullName>
        <ecNumber evidence="3">3.5.4.12</ecNumber>
    </recommendedName>
    <alternativeName>
        <fullName evidence="4">dCMP deaminase</fullName>
    </alternativeName>
</protein>
<evidence type="ECO:0000313" key="6">
    <source>
        <dbReference type="Proteomes" id="UP000695000"/>
    </source>
</evidence>
<keyword evidence="6" id="KW-1185">Reference proteome</keyword>
<name>A0ABM1NEJ9_NICVS</name>
<dbReference type="InterPro" id="IPR016473">
    <property type="entry name" value="dCMP_deaminase"/>
</dbReference>
<organism evidence="6 7">
    <name type="scientific">Nicrophorus vespilloides</name>
    <name type="common">Boreal carrion beetle</name>
    <dbReference type="NCBI Taxonomy" id="110193"/>
    <lineage>
        <taxon>Eukaryota</taxon>
        <taxon>Metazoa</taxon>
        <taxon>Ecdysozoa</taxon>
        <taxon>Arthropoda</taxon>
        <taxon>Hexapoda</taxon>
        <taxon>Insecta</taxon>
        <taxon>Pterygota</taxon>
        <taxon>Neoptera</taxon>
        <taxon>Endopterygota</taxon>
        <taxon>Coleoptera</taxon>
        <taxon>Polyphaga</taxon>
        <taxon>Staphyliniformia</taxon>
        <taxon>Silphidae</taxon>
        <taxon>Nicrophorinae</taxon>
        <taxon>Nicrophorus</taxon>
    </lineage>
</organism>
<dbReference type="InterPro" id="IPR016193">
    <property type="entry name" value="Cytidine_deaminase-like"/>
</dbReference>
<feature type="domain" description="CMP/dCMP-type deaminase" evidence="5">
    <location>
        <begin position="9"/>
        <end position="151"/>
    </location>
</feature>
<evidence type="ECO:0000256" key="4">
    <source>
        <dbReference type="ARBA" id="ARBA00041763"/>
    </source>
</evidence>
<dbReference type="Proteomes" id="UP000695000">
    <property type="component" value="Unplaced"/>
</dbReference>
<dbReference type="GeneID" id="108568581"/>
<evidence type="ECO:0000256" key="3">
    <source>
        <dbReference type="ARBA" id="ARBA00038938"/>
    </source>
</evidence>
<dbReference type="PANTHER" id="PTHR11086">
    <property type="entry name" value="DEOXYCYTIDYLATE DEAMINASE-RELATED"/>
    <property type="match status" value="1"/>
</dbReference>
<proteinExistence type="predicted"/>
<gene>
    <name evidence="7" type="primary">LOC108568581</name>
</gene>
<dbReference type="SUPFAM" id="SSF53927">
    <property type="entry name" value="Cytidine deaminase-like"/>
    <property type="match status" value="1"/>
</dbReference>
<evidence type="ECO:0000256" key="2">
    <source>
        <dbReference type="ARBA" id="ARBA00022801"/>
    </source>
</evidence>
<keyword evidence="2" id="KW-0378">Hydrolase</keyword>
<keyword evidence="1" id="KW-0545">Nucleotide biosynthesis</keyword>
<dbReference type="PROSITE" id="PS51747">
    <property type="entry name" value="CYT_DCMP_DEAMINASES_2"/>
    <property type="match status" value="1"/>
</dbReference>